<evidence type="ECO:0000256" key="7">
    <source>
        <dbReference type="ARBA" id="ARBA00048372"/>
    </source>
</evidence>
<dbReference type="AlphaFoldDB" id="A0A6C0U5L2"/>
<dbReference type="Proteomes" id="UP000477680">
    <property type="component" value="Chromosome"/>
</dbReference>
<evidence type="ECO:0000256" key="5">
    <source>
        <dbReference type="ARBA" id="ARBA00022679"/>
    </source>
</evidence>
<dbReference type="PIRSF" id="PIRSF000423">
    <property type="entry name" value="ArgA"/>
    <property type="match status" value="1"/>
</dbReference>
<keyword evidence="4 8" id="KW-0028">Amino-acid biosynthesis</keyword>
<protein>
    <recommendedName>
        <fullName evidence="8">Amino-acid acetyltransferase</fullName>
        <ecNumber evidence="8">2.3.1.1</ecNumber>
    </recommendedName>
    <alternativeName>
        <fullName evidence="8">N-acetylglutamate synthase</fullName>
        <shortName evidence="8">AGS</shortName>
        <shortName evidence="8">NAGS</shortName>
    </alternativeName>
</protein>
<keyword evidence="3 8" id="KW-0055">Arginine biosynthesis</keyword>
<dbReference type="PANTHER" id="PTHR30602:SF12">
    <property type="entry name" value="AMINO-ACID ACETYLTRANSFERASE NAGS1, CHLOROPLASTIC-RELATED"/>
    <property type="match status" value="1"/>
</dbReference>
<dbReference type="NCBIfam" id="TIGR01890">
    <property type="entry name" value="N-Ac-Glu-synth"/>
    <property type="match status" value="1"/>
</dbReference>
<comment type="similarity">
    <text evidence="2 8">Belongs to the acetyltransferase family. ArgA subfamily.</text>
</comment>
<dbReference type="EMBL" id="CP048711">
    <property type="protein sequence ID" value="QIB65695.1"/>
    <property type="molecule type" value="Genomic_DNA"/>
</dbReference>
<evidence type="ECO:0000256" key="3">
    <source>
        <dbReference type="ARBA" id="ARBA00022571"/>
    </source>
</evidence>
<accession>A0A6C0U5L2</accession>
<dbReference type="Pfam" id="PF00696">
    <property type="entry name" value="AA_kinase"/>
    <property type="match status" value="1"/>
</dbReference>
<dbReference type="NCBIfam" id="NF003641">
    <property type="entry name" value="PRK05279.1"/>
    <property type="match status" value="1"/>
</dbReference>
<dbReference type="UniPathway" id="UPA00068">
    <property type="reaction ID" value="UER00106"/>
</dbReference>
<evidence type="ECO:0000256" key="2">
    <source>
        <dbReference type="ARBA" id="ARBA00009145"/>
    </source>
</evidence>
<comment type="catalytic activity">
    <reaction evidence="7 8">
        <text>L-glutamate + acetyl-CoA = N-acetyl-L-glutamate + CoA + H(+)</text>
        <dbReference type="Rhea" id="RHEA:24292"/>
        <dbReference type="ChEBI" id="CHEBI:15378"/>
        <dbReference type="ChEBI" id="CHEBI:29985"/>
        <dbReference type="ChEBI" id="CHEBI:44337"/>
        <dbReference type="ChEBI" id="CHEBI:57287"/>
        <dbReference type="ChEBI" id="CHEBI:57288"/>
        <dbReference type="EC" id="2.3.1.1"/>
    </reaction>
</comment>
<dbReference type="InterPro" id="IPR000182">
    <property type="entry name" value="GNAT_dom"/>
</dbReference>
<name>A0A6C0U5L2_9GAMM</name>
<dbReference type="InterPro" id="IPR001048">
    <property type="entry name" value="Asp/Glu/Uridylate_kinase"/>
</dbReference>
<keyword evidence="8" id="KW-0963">Cytoplasm</keyword>
<evidence type="ECO:0000259" key="9">
    <source>
        <dbReference type="PROSITE" id="PS51186"/>
    </source>
</evidence>
<dbReference type="Gene3D" id="3.40.1160.10">
    <property type="entry name" value="Acetylglutamate kinase-like"/>
    <property type="match status" value="1"/>
</dbReference>
<dbReference type="PROSITE" id="PS51186">
    <property type="entry name" value="GNAT"/>
    <property type="match status" value="1"/>
</dbReference>
<dbReference type="CDD" id="cd04237">
    <property type="entry name" value="AAK_NAGS-ABP"/>
    <property type="match status" value="1"/>
</dbReference>
<dbReference type="GO" id="GO:0005737">
    <property type="term" value="C:cytoplasm"/>
    <property type="evidence" value="ECO:0007669"/>
    <property type="project" value="UniProtKB-SubCell"/>
</dbReference>
<dbReference type="Gene3D" id="3.40.630.30">
    <property type="match status" value="1"/>
</dbReference>
<organism evidence="10 11">
    <name type="scientific">Kineobactrum salinum</name>
    <dbReference type="NCBI Taxonomy" id="2708301"/>
    <lineage>
        <taxon>Bacteria</taxon>
        <taxon>Pseudomonadati</taxon>
        <taxon>Pseudomonadota</taxon>
        <taxon>Gammaproteobacteria</taxon>
        <taxon>Cellvibrionales</taxon>
        <taxon>Halieaceae</taxon>
        <taxon>Kineobactrum</taxon>
    </lineage>
</organism>
<dbReference type="EC" id="2.3.1.1" evidence="8"/>
<dbReference type="GO" id="GO:0004042">
    <property type="term" value="F:L-glutamate N-acetyltransferase activity"/>
    <property type="evidence" value="ECO:0007669"/>
    <property type="project" value="UniProtKB-UniRule"/>
</dbReference>
<comment type="subcellular location">
    <subcellularLocation>
        <location evidence="8">Cytoplasm</location>
    </subcellularLocation>
</comment>
<dbReference type="InterPro" id="IPR033719">
    <property type="entry name" value="NAGS_kin"/>
</dbReference>
<feature type="domain" description="N-acetyltransferase" evidence="9">
    <location>
        <begin position="288"/>
        <end position="427"/>
    </location>
</feature>
<keyword evidence="6 8" id="KW-0012">Acyltransferase</keyword>
<gene>
    <name evidence="8 10" type="primary">argA</name>
    <name evidence="10" type="ORF">G3T16_09990</name>
</gene>
<dbReference type="PANTHER" id="PTHR30602">
    <property type="entry name" value="AMINO-ACID ACETYLTRANSFERASE"/>
    <property type="match status" value="1"/>
</dbReference>
<dbReference type="CDD" id="cd04301">
    <property type="entry name" value="NAT_SF"/>
    <property type="match status" value="1"/>
</dbReference>
<dbReference type="SUPFAM" id="SSF53633">
    <property type="entry name" value="Carbamate kinase-like"/>
    <property type="match status" value="1"/>
</dbReference>
<evidence type="ECO:0000256" key="6">
    <source>
        <dbReference type="ARBA" id="ARBA00023315"/>
    </source>
</evidence>
<dbReference type="Pfam" id="PF00583">
    <property type="entry name" value="Acetyltransf_1"/>
    <property type="match status" value="1"/>
</dbReference>
<dbReference type="InterPro" id="IPR036393">
    <property type="entry name" value="AceGlu_kinase-like_sf"/>
</dbReference>
<keyword evidence="5 8" id="KW-0808">Transferase</keyword>
<comment type="pathway">
    <text evidence="1 8">Amino-acid biosynthesis; L-arginine biosynthesis; N(2)-acetyl-L-ornithine from L-glutamate: step 1/4.</text>
</comment>
<dbReference type="HAMAP" id="MF_01105">
    <property type="entry name" value="N_acetyl_glu_synth"/>
    <property type="match status" value="1"/>
</dbReference>
<dbReference type="RefSeq" id="WP_163495094.1">
    <property type="nucleotide sequence ID" value="NZ_CP048711.1"/>
</dbReference>
<reference evidence="10 11" key="1">
    <citation type="submission" date="2020-02" db="EMBL/GenBank/DDBJ databases">
        <title>Genome sequencing for Kineobactrum sp. M2.</title>
        <authorList>
            <person name="Park S.-J."/>
        </authorList>
    </citation>
    <scope>NUCLEOTIDE SEQUENCE [LARGE SCALE GENOMIC DNA]</scope>
    <source>
        <strain evidence="10 11">M2</strain>
    </source>
</reference>
<dbReference type="SUPFAM" id="SSF55729">
    <property type="entry name" value="Acyl-CoA N-acyltransferases (Nat)"/>
    <property type="match status" value="1"/>
</dbReference>
<evidence type="ECO:0000256" key="1">
    <source>
        <dbReference type="ARBA" id="ARBA00004925"/>
    </source>
</evidence>
<evidence type="ECO:0000256" key="8">
    <source>
        <dbReference type="HAMAP-Rule" id="MF_01105"/>
    </source>
</evidence>
<evidence type="ECO:0000313" key="10">
    <source>
        <dbReference type="EMBL" id="QIB65695.1"/>
    </source>
</evidence>
<proteinExistence type="inferred from homology"/>
<evidence type="ECO:0000256" key="4">
    <source>
        <dbReference type="ARBA" id="ARBA00022605"/>
    </source>
</evidence>
<keyword evidence="11" id="KW-1185">Reference proteome</keyword>
<dbReference type="KEGG" id="kim:G3T16_09990"/>
<comment type="miscellaneous">
    <text evidence="8">In bacteria which possess the bifunctional enzyme ornithine acetyltransferase/N-acetylglutamate synthase (ArgJ), ArgA fulfills an anaplerotic role.</text>
</comment>
<dbReference type="GO" id="GO:0006526">
    <property type="term" value="P:L-arginine biosynthetic process"/>
    <property type="evidence" value="ECO:0007669"/>
    <property type="project" value="UniProtKB-UniRule"/>
</dbReference>
<dbReference type="InterPro" id="IPR016181">
    <property type="entry name" value="Acyl_CoA_acyltransferase"/>
</dbReference>
<evidence type="ECO:0000313" key="11">
    <source>
        <dbReference type="Proteomes" id="UP000477680"/>
    </source>
</evidence>
<sequence>MSTPNRDHIRWFRNTAPYINAHRGRTFVLMLGGEAAVDANLATILHDMALLHSLGVRLVLVHGARPQIDERLEHAGIPSDYHEDMRITDTAAMPHVADAVGTQRAQLEALLSMGLPNSPMQGARMRVCSGNFVTARPLGVVNGVDFQHTGRVRRIDTAGIQQQLAAGSIVLLSPLGYSPTGEIFNLALEDIAVHCAASIGADKLLLFGAAPGIAAPDGSLLRQVAVGALTGLTITDPEQARLLATARRACMAGVPRCHIISHRGDCSLLEELFTHDGSGTLIAKDDFEQSRSASIDDVGGILELIEPLEREGVLVKRSRELLETEIRQFRVLERDGRIIACAALYPFPGEGCGELACIVSHPDYRGGQRGQRLLYELEQEARAQGLDRVFVLTTQTAHWFVEQGFEERSRDDLPRKKQDLYNLQRNSKVFFKTLAT</sequence>
<dbReference type="InterPro" id="IPR010167">
    <property type="entry name" value="NH2A_AcTrfase"/>
</dbReference>